<organism evidence="1 2">
    <name type="scientific">Candidatus Gottesmanbacteria bacterium RBG_16_52_11</name>
    <dbReference type="NCBI Taxonomy" id="1798374"/>
    <lineage>
        <taxon>Bacteria</taxon>
        <taxon>Candidatus Gottesmaniibacteriota</taxon>
    </lineage>
</organism>
<evidence type="ECO:0000313" key="2">
    <source>
        <dbReference type="Proteomes" id="UP000178448"/>
    </source>
</evidence>
<protein>
    <submittedName>
        <fullName evidence="1">Uncharacterized protein</fullName>
    </submittedName>
</protein>
<dbReference type="STRING" id="1798374.A2Z33_06005"/>
<gene>
    <name evidence="1" type="ORF">A2Z33_06005</name>
</gene>
<sequence>MPLLEARIGSAAPDAMPHQRGFPGIDQTEVSAMLEAISDGSWKLPDLPFARYNAKRFVDFLERAYDGLEIEHLIHRGCKTGELGRLEAFEFFTYIVTGSRELEKREEQLNSILRGMRALLDPDVEWYSRDIGSARGFMTSYASYDVNDPGKGSRYPWW</sequence>
<evidence type="ECO:0000313" key="1">
    <source>
        <dbReference type="EMBL" id="OGG04833.1"/>
    </source>
</evidence>
<accession>A0A1F5YXL7</accession>
<dbReference type="EMBL" id="MFJD01000001">
    <property type="protein sequence ID" value="OGG04833.1"/>
    <property type="molecule type" value="Genomic_DNA"/>
</dbReference>
<dbReference type="Proteomes" id="UP000178448">
    <property type="component" value="Unassembled WGS sequence"/>
</dbReference>
<name>A0A1F5YXL7_9BACT</name>
<dbReference type="AlphaFoldDB" id="A0A1F5YXL7"/>
<comment type="caution">
    <text evidence="1">The sequence shown here is derived from an EMBL/GenBank/DDBJ whole genome shotgun (WGS) entry which is preliminary data.</text>
</comment>
<proteinExistence type="predicted"/>
<reference evidence="1 2" key="1">
    <citation type="journal article" date="2016" name="Nat. Commun.">
        <title>Thousands of microbial genomes shed light on interconnected biogeochemical processes in an aquifer system.</title>
        <authorList>
            <person name="Anantharaman K."/>
            <person name="Brown C.T."/>
            <person name="Hug L.A."/>
            <person name="Sharon I."/>
            <person name="Castelle C.J."/>
            <person name="Probst A.J."/>
            <person name="Thomas B.C."/>
            <person name="Singh A."/>
            <person name="Wilkins M.J."/>
            <person name="Karaoz U."/>
            <person name="Brodie E.L."/>
            <person name="Williams K.H."/>
            <person name="Hubbard S.S."/>
            <person name="Banfield J.F."/>
        </authorList>
    </citation>
    <scope>NUCLEOTIDE SEQUENCE [LARGE SCALE GENOMIC DNA]</scope>
</reference>